<sequence length="122" mass="13951">MHSVKAIPVEQGTTTHSLAFRIPVEDYIIELCHVKKPHLVWCDNTNTKIYPRSCPIIGVVNTVFVDLAQSAEKILCKKFRRLTTEKIRILVLVRLVVTYLITCVVQKAERFELLVICSVEKS</sequence>
<keyword evidence="1" id="KW-1185">Reference proteome</keyword>
<reference evidence="2" key="1">
    <citation type="submission" date="2022-11" db="UniProtKB">
        <authorList>
            <consortium name="WormBaseParasite"/>
        </authorList>
    </citation>
    <scope>IDENTIFICATION</scope>
</reference>
<evidence type="ECO:0000313" key="1">
    <source>
        <dbReference type="Proteomes" id="UP000887565"/>
    </source>
</evidence>
<proteinExistence type="predicted"/>
<name>A0A915JXJ3_ROMCU</name>
<accession>A0A915JXJ3</accession>
<organism evidence="1 2">
    <name type="scientific">Romanomermis culicivorax</name>
    <name type="common">Nematode worm</name>
    <dbReference type="NCBI Taxonomy" id="13658"/>
    <lineage>
        <taxon>Eukaryota</taxon>
        <taxon>Metazoa</taxon>
        <taxon>Ecdysozoa</taxon>
        <taxon>Nematoda</taxon>
        <taxon>Enoplea</taxon>
        <taxon>Dorylaimia</taxon>
        <taxon>Mermithida</taxon>
        <taxon>Mermithoidea</taxon>
        <taxon>Mermithidae</taxon>
        <taxon>Romanomermis</taxon>
    </lineage>
</organism>
<dbReference type="WBParaSite" id="nRc.2.0.1.t31166-RA">
    <property type="protein sequence ID" value="nRc.2.0.1.t31166-RA"/>
    <property type="gene ID" value="nRc.2.0.1.g31166"/>
</dbReference>
<evidence type="ECO:0000313" key="2">
    <source>
        <dbReference type="WBParaSite" id="nRc.2.0.1.t31166-RA"/>
    </source>
</evidence>
<protein>
    <submittedName>
        <fullName evidence="2">Uncharacterized protein</fullName>
    </submittedName>
</protein>
<dbReference type="AlphaFoldDB" id="A0A915JXJ3"/>
<dbReference type="Proteomes" id="UP000887565">
    <property type="component" value="Unplaced"/>
</dbReference>